<dbReference type="PANTHER" id="PTHR12042:SF21">
    <property type="entry name" value="ALPHA1,4-GALACTOSYLTRANSFERASE 1-RELATED"/>
    <property type="match status" value="1"/>
</dbReference>
<name>A0A182MKZ4_9DIPT</name>
<dbReference type="EMBL" id="AXCM01001956">
    <property type="status" value="NOT_ANNOTATED_CDS"/>
    <property type="molecule type" value="Genomic_DNA"/>
</dbReference>
<dbReference type="EnsemblMetazoa" id="ACUA020825-RA">
    <property type="protein sequence ID" value="ACUA020825-PA"/>
    <property type="gene ID" value="ACUA020825"/>
</dbReference>
<dbReference type="Pfam" id="PF04488">
    <property type="entry name" value="Gly_transf_sug"/>
    <property type="match status" value="1"/>
</dbReference>
<dbReference type="GO" id="GO:0000139">
    <property type="term" value="C:Golgi membrane"/>
    <property type="evidence" value="ECO:0007669"/>
    <property type="project" value="UniProtKB-SubCell"/>
</dbReference>
<proteinExistence type="inferred from homology"/>
<organism evidence="9 10">
    <name type="scientific">Anopheles culicifacies</name>
    <dbReference type="NCBI Taxonomy" id="139723"/>
    <lineage>
        <taxon>Eukaryota</taxon>
        <taxon>Metazoa</taxon>
        <taxon>Ecdysozoa</taxon>
        <taxon>Arthropoda</taxon>
        <taxon>Hexapoda</taxon>
        <taxon>Insecta</taxon>
        <taxon>Pterygota</taxon>
        <taxon>Neoptera</taxon>
        <taxon>Endopterygota</taxon>
        <taxon>Diptera</taxon>
        <taxon>Nematocera</taxon>
        <taxon>Culicoidea</taxon>
        <taxon>Culicidae</taxon>
        <taxon>Anophelinae</taxon>
        <taxon>Anopheles</taxon>
        <taxon>culicifacies species complex</taxon>
    </lineage>
</organism>
<dbReference type="Proteomes" id="UP000075883">
    <property type="component" value="Unassembled WGS sequence"/>
</dbReference>
<evidence type="ECO:0000256" key="5">
    <source>
        <dbReference type="ARBA" id="ARBA00023034"/>
    </source>
</evidence>
<dbReference type="Pfam" id="PF04572">
    <property type="entry name" value="Gb3_synth"/>
    <property type="match status" value="1"/>
</dbReference>
<evidence type="ECO:0000313" key="9">
    <source>
        <dbReference type="EnsemblMetazoa" id="ACUA020825-PA"/>
    </source>
</evidence>
<feature type="domain" description="Alpha 1,4-glycosyltransferase" evidence="8">
    <location>
        <begin position="216"/>
        <end position="340"/>
    </location>
</feature>
<dbReference type="VEuPathDB" id="VectorBase:ACUA020825"/>
<keyword evidence="5" id="KW-0333">Golgi apparatus</keyword>
<dbReference type="GO" id="GO:0035248">
    <property type="term" value="F:alpha-1,4-N-acetylgalactosaminyltransferase activity"/>
    <property type="evidence" value="ECO:0007669"/>
    <property type="project" value="TreeGrafter"/>
</dbReference>
<feature type="transmembrane region" description="Helical" evidence="7">
    <location>
        <begin position="10"/>
        <end position="27"/>
    </location>
</feature>
<evidence type="ECO:0000256" key="6">
    <source>
        <dbReference type="ARBA" id="ARBA00023136"/>
    </source>
</evidence>
<reference evidence="9" key="2">
    <citation type="submission" date="2020-05" db="UniProtKB">
        <authorList>
            <consortium name="EnsemblMetazoa"/>
        </authorList>
    </citation>
    <scope>IDENTIFICATION</scope>
    <source>
        <strain evidence="9">A-37</strain>
    </source>
</reference>
<accession>A0A182MKZ4</accession>
<dbReference type="InterPro" id="IPR007577">
    <property type="entry name" value="GlycoTrfase_DXD_sugar-bd_CS"/>
</dbReference>
<evidence type="ECO:0000259" key="8">
    <source>
        <dbReference type="Pfam" id="PF04572"/>
    </source>
</evidence>
<dbReference type="InterPro" id="IPR029044">
    <property type="entry name" value="Nucleotide-diphossugar_trans"/>
</dbReference>
<dbReference type="PANTHER" id="PTHR12042">
    <property type="entry name" value="LACTOSYLCERAMIDE 4-ALPHA-GALACTOSYLTRANSFERASE ALPHA- 1,4-GALACTOSYLTRANSFERASE"/>
    <property type="match status" value="1"/>
</dbReference>
<dbReference type="InterPro" id="IPR007652">
    <property type="entry name" value="A1-4-GlycosylTfrase_dom"/>
</dbReference>
<keyword evidence="10" id="KW-1185">Reference proteome</keyword>
<evidence type="ECO:0000256" key="4">
    <source>
        <dbReference type="ARBA" id="ARBA00022679"/>
    </source>
</evidence>
<keyword evidence="7" id="KW-0812">Transmembrane</keyword>
<evidence type="ECO:0000256" key="3">
    <source>
        <dbReference type="ARBA" id="ARBA00022676"/>
    </source>
</evidence>
<dbReference type="STRING" id="139723.A0A182MKZ4"/>
<keyword evidence="7" id="KW-1133">Transmembrane helix</keyword>
<evidence type="ECO:0000256" key="1">
    <source>
        <dbReference type="ARBA" id="ARBA00004323"/>
    </source>
</evidence>
<evidence type="ECO:0000256" key="2">
    <source>
        <dbReference type="ARBA" id="ARBA00009003"/>
    </source>
</evidence>
<dbReference type="GO" id="GO:0006688">
    <property type="term" value="P:glycosphingolipid biosynthetic process"/>
    <property type="evidence" value="ECO:0007669"/>
    <property type="project" value="TreeGrafter"/>
</dbReference>
<sequence length="346" mass="40158">MIPHNQYRRYLRYVICAVLLVFLFRLIRQSKGTNNPVEIIQGDRDFLQSYEASDELHQYSSIYFIETSAPFKRIVTIEPRQACAIESAARANPRKKVIVLFASWNEFNDPGQVRFRDLPTLARLPNVHFRWLNLEQFAQGTPVEEVIRSDKLYQRPNGAEYLSEILRLVLLYKYGGIYLDLDVVTLKKLEFYNPNFFGAETPRLVGSSVIGLERRGYGQTFAERCLSNFKYFDNQNNVRNGSFLLTYQIVQACEKLSLEEVVNGGCGGLLEVYTESFFHPFDETNVHIMFDSERLEEAKRRISKAMVVHMLHSTSRQMRIEGKPTGYQLIAETYCPSVYEENSDNF</sequence>
<comment type="similarity">
    <text evidence="2">Belongs to the glycosyltransferase 32 family.</text>
</comment>
<dbReference type="Gene3D" id="3.90.550.20">
    <property type="match status" value="1"/>
</dbReference>
<keyword evidence="4" id="KW-0808">Transferase</keyword>
<dbReference type="InterPro" id="IPR051981">
    <property type="entry name" value="Glycosyltransf_32"/>
</dbReference>
<reference evidence="10" key="1">
    <citation type="submission" date="2013-09" db="EMBL/GenBank/DDBJ databases">
        <title>The Genome Sequence of Anopheles culicifacies species A.</title>
        <authorList>
            <consortium name="The Broad Institute Genomics Platform"/>
            <person name="Neafsey D.E."/>
            <person name="Besansky N."/>
            <person name="Howell P."/>
            <person name="Walton C."/>
            <person name="Young S.K."/>
            <person name="Zeng Q."/>
            <person name="Gargeya S."/>
            <person name="Fitzgerald M."/>
            <person name="Haas B."/>
            <person name="Abouelleil A."/>
            <person name="Allen A.W."/>
            <person name="Alvarado L."/>
            <person name="Arachchi H.M."/>
            <person name="Berlin A.M."/>
            <person name="Chapman S.B."/>
            <person name="Gainer-Dewar J."/>
            <person name="Goldberg J."/>
            <person name="Griggs A."/>
            <person name="Gujja S."/>
            <person name="Hansen M."/>
            <person name="Howarth C."/>
            <person name="Imamovic A."/>
            <person name="Ireland A."/>
            <person name="Larimer J."/>
            <person name="McCowan C."/>
            <person name="Murphy C."/>
            <person name="Pearson M."/>
            <person name="Poon T.W."/>
            <person name="Priest M."/>
            <person name="Roberts A."/>
            <person name="Saif S."/>
            <person name="Shea T."/>
            <person name="Sisk P."/>
            <person name="Sykes S."/>
            <person name="Wortman J."/>
            <person name="Nusbaum C."/>
            <person name="Birren B."/>
        </authorList>
    </citation>
    <scope>NUCLEOTIDE SEQUENCE [LARGE SCALE GENOMIC DNA]</scope>
    <source>
        <strain evidence="10">A-37</strain>
    </source>
</reference>
<keyword evidence="3" id="KW-0328">Glycosyltransferase</keyword>
<dbReference type="SUPFAM" id="SSF53448">
    <property type="entry name" value="Nucleotide-diphospho-sugar transferases"/>
    <property type="match status" value="1"/>
</dbReference>
<dbReference type="AlphaFoldDB" id="A0A182MKZ4"/>
<protein>
    <recommendedName>
        <fullName evidence="8">Alpha 1,4-glycosyltransferase domain-containing protein</fullName>
    </recommendedName>
</protein>
<evidence type="ECO:0000256" key="7">
    <source>
        <dbReference type="SAM" id="Phobius"/>
    </source>
</evidence>
<evidence type="ECO:0000313" key="10">
    <source>
        <dbReference type="Proteomes" id="UP000075883"/>
    </source>
</evidence>
<comment type="subcellular location">
    <subcellularLocation>
        <location evidence="1">Golgi apparatus membrane</location>
        <topology evidence="1">Single-pass type II membrane protein</topology>
    </subcellularLocation>
</comment>
<keyword evidence="6 7" id="KW-0472">Membrane</keyword>